<dbReference type="InterPro" id="IPR011747">
    <property type="entry name" value="CHP02241"/>
</dbReference>
<reference evidence="1 2" key="1">
    <citation type="submission" date="2018-12" db="EMBL/GenBank/DDBJ databases">
        <title>Sequencing of bacterial isolates from soil warming experiment in Harvard Forest, Massachusetts, USA.</title>
        <authorList>
            <person name="Deangelis K."/>
        </authorList>
    </citation>
    <scope>NUCLEOTIDE SEQUENCE [LARGE SCALE GENOMIC DNA]</scope>
    <source>
        <strain evidence="1 2">EB153</strain>
    </source>
</reference>
<name>A0A428MMA6_9BACT</name>
<dbReference type="PANTHER" id="PTHR38009:SF1">
    <property type="entry name" value="CONSERVED HYPOTHETICAL PHAGE TAIL PROTEIN"/>
    <property type="match status" value="1"/>
</dbReference>
<comment type="caution">
    <text evidence="1">The sequence shown here is derived from an EMBL/GenBank/DDBJ whole genome shotgun (WGS) entry which is preliminary data.</text>
</comment>
<dbReference type="Proteomes" id="UP000269669">
    <property type="component" value="Unassembled WGS sequence"/>
</dbReference>
<dbReference type="GO" id="GO:0005198">
    <property type="term" value="F:structural molecule activity"/>
    <property type="evidence" value="ECO:0007669"/>
    <property type="project" value="InterPro"/>
</dbReference>
<gene>
    <name evidence="1" type="ORF">EDE15_3533</name>
</gene>
<dbReference type="OrthoDB" id="9799891at2"/>
<protein>
    <submittedName>
        <fullName evidence="1">Phage tail-like protein</fullName>
    </submittedName>
</protein>
<dbReference type="NCBIfam" id="TIGR02241">
    <property type="entry name" value="conserved hypothetical phage tail region protein"/>
    <property type="match status" value="1"/>
</dbReference>
<dbReference type="RefSeq" id="WP_125486398.1">
    <property type="nucleotide sequence ID" value="NZ_RSDW01000001.1"/>
</dbReference>
<dbReference type="PANTHER" id="PTHR38009">
    <property type="entry name" value="CONSERVED HYPOTHETICAL PHAGE TAIL PROTEIN"/>
    <property type="match status" value="1"/>
</dbReference>
<accession>A0A428MMA6</accession>
<dbReference type="Pfam" id="PF06841">
    <property type="entry name" value="Phage_T4_gp19"/>
    <property type="match status" value="1"/>
</dbReference>
<keyword evidence="2" id="KW-1185">Reference proteome</keyword>
<evidence type="ECO:0000313" key="2">
    <source>
        <dbReference type="Proteomes" id="UP000269669"/>
    </source>
</evidence>
<dbReference type="InterPro" id="IPR010667">
    <property type="entry name" value="Phage_T4_Gp19"/>
</dbReference>
<sequence length="153" mass="16610">MAVQRARPYSQFNFMVQIGNDNGQGVNAGFQEVSGLGVEIHVAEYRAGNWSDNSPIKVNGSYKVPDVTLKRGLIAELTLLHAWLKAVRDGGNDASVLLPVVINLMSEDRTTAVQTWTLTNARPMKYTGPSLTGKGTDVAIEELVLASEHIEIS</sequence>
<organism evidence="1 2">
    <name type="scientific">Edaphobacter aggregans</name>
    <dbReference type="NCBI Taxonomy" id="570835"/>
    <lineage>
        <taxon>Bacteria</taxon>
        <taxon>Pseudomonadati</taxon>
        <taxon>Acidobacteriota</taxon>
        <taxon>Terriglobia</taxon>
        <taxon>Terriglobales</taxon>
        <taxon>Acidobacteriaceae</taxon>
        <taxon>Edaphobacter</taxon>
    </lineage>
</organism>
<proteinExistence type="predicted"/>
<evidence type="ECO:0000313" key="1">
    <source>
        <dbReference type="EMBL" id="RSL17980.1"/>
    </source>
</evidence>
<dbReference type="AlphaFoldDB" id="A0A428MMA6"/>
<dbReference type="EMBL" id="RSDW01000001">
    <property type="protein sequence ID" value="RSL17980.1"/>
    <property type="molecule type" value="Genomic_DNA"/>
</dbReference>